<accession>M6Y870</accession>
<dbReference type="EMBL" id="AKXB02000138">
    <property type="protein sequence ID" value="EMO88031.1"/>
    <property type="molecule type" value="Genomic_DNA"/>
</dbReference>
<reference evidence="1 2" key="1">
    <citation type="submission" date="2013-01" db="EMBL/GenBank/DDBJ databases">
        <authorList>
            <person name="Harkins D.M."/>
            <person name="Durkin A.S."/>
            <person name="Brinkac L.M."/>
            <person name="Haft D.H."/>
            <person name="Selengut J.D."/>
            <person name="Sanka R."/>
            <person name="DePew J."/>
            <person name="Purushe J."/>
            <person name="Whelen A.C."/>
            <person name="Vinetz J.M."/>
            <person name="Sutton G.G."/>
            <person name="Nierman W.C."/>
            <person name="Fouts D.E."/>
        </authorList>
    </citation>
    <scope>NUCLEOTIDE SEQUENCE [LARGE SCALE GENOMIC DNA]</scope>
    <source>
        <strain evidence="1 2">2001034031</strain>
    </source>
</reference>
<name>M6Y870_9LEPT</name>
<organism evidence="1 2">
    <name type="scientific">Leptospira noguchii str. 2001034031</name>
    <dbReference type="NCBI Taxonomy" id="1193053"/>
    <lineage>
        <taxon>Bacteria</taxon>
        <taxon>Pseudomonadati</taxon>
        <taxon>Spirochaetota</taxon>
        <taxon>Spirochaetia</taxon>
        <taxon>Leptospirales</taxon>
        <taxon>Leptospiraceae</taxon>
        <taxon>Leptospira</taxon>
    </lineage>
</organism>
<comment type="caution">
    <text evidence="1">The sequence shown here is derived from an EMBL/GenBank/DDBJ whole genome shotgun (WGS) entry which is preliminary data.</text>
</comment>
<gene>
    <name evidence="1" type="ORF">LEP1GSC024_0301</name>
</gene>
<proteinExistence type="predicted"/>
<evidence type="ECO:0000313" key="1">
    <source>
        <dbReference type="EMBL" id="EMO88031.1"/>
    </source>
</evidence>
<sequence>MFLNEVVVRYFSRYRRKLCSLAIFHLDFQVSKYFKVQVEEKTKVSYI</sequence>
<evidence type="ECO:0000313" key="2">
    <source>
        <dbReference type="Proteomes" id="UP000012138"/>
    </source>
</evidence>
<dbReference type="AlphaFoldDB" id="M6Y870"/>
<dbReference type="Proteomes" id="UP000012138">
    <property type="component" value="Unassembled WGS sequence"/>
</dbReference>
<protein>
    <submittedName>
        <fullName evidence="1">Uncharacterized protein</fullName>
    </submittedName>
</protein>